<keyword evidence="1" id="KW-0805">Transcription regulation</keyword>
<dbReference type="GO" id="GO:0003677">
    <property type="term" value="F:DNA binding"/>
    <property type="evidence" value="ECO:0007669"/>
    <property type="project" value="UniProtKB-KW"/>
</dbReference>
<evidence type="ECO:0000256" key="1">
    <source>
        <dbReference type="ARBA" id="ARBA00023015"/>
    </source>
</evidence>
<dbReference type="InterPro" id="IPR036388">
    <property type="entry name" value="WH-like_DNA-bd_sf"/>
</dbReference>
<evidence type="ECO:0000313" key="5">
    <source>
        <dbReference type="EMBL" id="MBB5627409.1"/>
    </source>
</evidence>
<organism evidence="5 6">
    <name type="scientific">Sphaerisporangium krabiense</name>
    <dbReference type="NCBI Taxonomy" id="763782"/>
    <lineage>
        <taxon>Bacteria</taxon>
        <taxon>Bacillati</taxon>
        <taxon>Actinomycetota</taxon>
        <taxon>Actinomycetes</taxon>
        <taxon>Streptosporangiales</taxon>
        <taxon>Streptosporangiaceae</taxon>
        <taxon>Sphaerisporangium</taxon>
    </lineage>
</organism>
<sequence>MGFLIWHLSLRWRAAMDRALGPVGLTSSQYAVLATLSGISAEGKVPSQRELADFSGLEPMHVSKLVRGLEKAGLVTRAANPSDPRAVQLTVTAQGAHAVAEGRRVVLELEERRLAPLGGAMTTRSTELAETLLTLLRHTDEQQD</sequence>
<evidence type="ECO:0000256" key="3">
    <source>
        <dbReference type="ARBA" id="ARBA00023163"/>
    </source>
</evidence>
<dbReference type="GO" id="GO:0006950">
    <property type="term" value="P:response to stress"/>
    <property type="evidence" value="ECO:0007669"/>
    <property type="project" value="TreeGrafter"/>
</dbReference>
<feature type="domain" description="HTH marR-type" evidence="4">
    <location>
        <begin position="1"/>
        <end position="141"/>
    </location>
</feature>
<dbReference type="GO" id="GO:0003700">
    <property type="term" value="F:DNA-binding transcription factor activity"/>
    <property type="evidence" value="ECO:0007669"/>
    <property type="project" value="InterPro"/>
</dbReference>
<dbReference type="Gene3D" id="1.10.10.10">
    <property type="entry name" value="Winged helix-like DNA-binding domain superfamily/Winged helix DNA-binding domain"/>
    <property type="match status" value="1"/>
</dbReference>
<comment type="caution">
    <text evidence="5">The sequence shown here is derived from an EMBL/GenBank/DDBJ whole genome shotgun (WGS) entry which is preliminary data.</text>
</comment>
<dbReference type="Proteomes" id="UP000588112">
    <property type="component" value="Unassembled WGS sequence"/>
</dbReference>
<dbReference type="SUPFAM" id="SSF46785">
    <property type="entry name" value="Winged helix' DNA-binding domain"/>
    <property type="match status" value="1"/>
</dbReference>
<dbReference type="InterPro" id="IPR000835">
    <property type="entry name" value="HTH_MarR-typ"/>
</dbReference>
<dbReference type="InterPro" id="IPR039422">
    <property type="entry name" value="MarR/SlyA-like"/>
</dbReference>
<dbReference type="EMBL" id="JACHBR010000001">
    <property type="protein sequence ID" value="MBB5627409.1"/>
    <property type="molecule type" value="Genomic_DNA"/>
</dbReference>
<evidence type="ECO:0000313" key="6">
    <source>
        <dbReference type="Proteomes" id="UP000588112"/>
    </source>
</evidence>
<accession>A0A7W8Z4S2</accession>
<dbReference type="InterPro" id="IPR036390">
    <property type="entry name" value="WH_DNA-bd_sf"/>
</dbReference>
<protein>
    <submittedName>
        <fullName evidence="5">DNA-binding MarR family transcriptional regulator</fullName>
    </submittedName>
</protein>
<name>A0A7W8Z4S2_9ACTN</name>
<gene>
    <name evidence="5" type="ORF">BJ981_003108</name>
</gene>
<keyword evidence="3" id="KW-0804">Transcription</keyword>
<dbReference type="PANTHER" id="PTHR33164">
    <property type="entry name" value="TRANSCRIPTIONAL REGULATOR, MARR FAMILY"/>
    <property type="match status" value="1"/>
</dbReference>
<dbReference type="PANTHER" id="PTHR33164:SF64">
    <property type="entry name" value="TRANSCRIPTIONAL REGULATOR SLYA"/>
    <property type="match status" value="1"/>
</dbReference>
<evidence type="ECO:0000259" key="4">
    <source>
        <dbReference type="PROSITE" id="PS50995"/>
    </source>
</evidence>
<evidence type="ECO:0000256" key="2">
    <source>
        <dbReference type="ARBA" id="ARBA00023125"/>
    </source>
</evidence>
<keyword evidence="6" id="KW-1185">Reference proteome</keyword>
<reference evidence="5 6" key="1">
    <citation type="submission" date="2020-08" db="EMBL/GenBank/DDBJ databases">
        <title>Sequencing the genomes of 1000 actinobacteria strains.</title>
        <authorList>
            <person name="Klenk H.-P."/>
        </authorList>
    </citation>
    <scope>NUCLEOTIDE SEQUENCE [LARGE SCALE GENOMIC DNA]</scope>
    <source>
        <strain evidence="5 6">DSM 45790</strain>
    </source>
</reference>
<dbReference type="RefSeq" id="WP_184612030.1">
    <property type="nucleotide sequence ID" value="NZ_BOOS01000036.1"/>
</dbReference>
<dbReference type="PROSITE" id="PS50995">
    <property type="entry name" value="HTH_MARR_2"/>
    <property type="match status" value="1"/>
</dbReference>
<proteinExistence type="predicted"/>
<keyword evidence="2 5" id="KW-0238">DNA-binding</keyword>
<dbReference type="Pfam" id="PF01047">
    <property type="entry name" value="MarR"/>
    <property type="match status" value="1"/>
</dbReference>
<dbReference type="AlphaFoldDB" id="A0A7W8Z4S2"/>
<dbReference type="SMART" id="SM00347">
    <property type="entry name" value="HTH_MARR"/>
    <property type="match status" value="1"/>
</dbReference>